<dbReference type="InterPro" id="IPR035897">
    <property type="entry name" value="Toll_tir_struct_dom_sf"/>
</dbReference>
<evidence type="ECO:0000256" key="1">
    <source>
        <dbReference type="SAM" id="MobiDB-lite"/>
    </source>
</evidence>
<evidence type="ECO:0000313" key="4">
    <source>
        <dbReference type="EMBL" id="KUM71982.1"/>
    </source>
</evidence>
<name>A0A117P2S0_9ACTN</name>
<protein>
    <recommendedName>
        <fullName evidence="3">TIR domain-containing protein</fullName>
    </recommendedName>
</protein>
<dbReference type="OrthoDB" id="3654490at2"/>
<dbReference type="Gene3D" id="3.40.50.10140">
    <property type="entry name" value="Toll/interleukin-1 receptor homology (TIR) domain"/>
    <property type="match status" value="1"/>
</dbReference>
<dbReference type="RefSeq" id="WP_062153836.1">
    <property type="nucleotide sequence ID" value="NZ_KQ947990.1"/>
</dbReference>
<evidence type="ECO:0000313" key="5">
    <source>
        <dbReference type="Proteomes" id="UP000054024"/>
    </source>
</evidence>
<gene>
    <name evidence="4" type="ORF">AQI70_25115</name>
</gene>
<keyword evidence="2" id="KW-0812">Transmembrane</keyword>
<evidence type="ECO:0000259" key="3">
    <source>
        <dbReference type="PROSITE" id="PS50104"/>
    </source>
</evidence>
<feature type="region of interest" description="Disordered" evidence="1">
    <location>
        <begin position="467"/>
        <end position="491"/>
    </location>
</feature>
<organism evidence="4 5">
    <name type="scientific">Streptomyces curacoi</name>
    <dbReference type="NCBI Taxonomy" id="146536"/>
    <lineage>
        <taxon>Bacteria</taxon>
        <taxon>Bacillati</taxon>
        <taxon>Actinomycetota</taxon>
        <taxon>Actinomycetes</taxon>
        <taxon>Kitasatosporales</taxon>
        <taxon>Streptomycetaceae</taxon>
        <taxon>Streptomyces</taxon>
    </lineage>
</organism>
<dbReference type="InterPro" id="IPR000157">
    <property type="entry name" value="TIR_dom"/>
</dbReference>
<accession>A0A117P2S0</accession>
<keyword evidence="2" id="KW-1133">Transmembrane helix</keyword>
<keyword evidence="5" id="KW-1185">Reference proteome</keyword>
<evidence type="ECO:0000256" key="2">
    <source>
        <dbReference type="SAM" id="Phobius"/>
    </source>
</evidence>
<dbReference type="AlphaFoldDB" id="A0A117P2S0"/>
<dbReference type="Proteomes" id="UP000054024">
    <property type="component" value="Unassembled WGS sequence"/>
</dbReference>
<feature type="transmembrane region" description="Helical" evidence="2">
    <location>
        <begin position="212"/>
        <end position="233"/>
    </location>
</feature>
<dbReference type="SUPFAM" id="SSF52200">
    <property type="entry name" value="Toll/Interleukin receptor TIR domain"/>
    <property type="match status" value="1"/>
</dbReference>
<dbReference type="PROSITE" id="PS50104">
    <property type="entry name" value="TIR"/>
    <property type="match status" value="1"/>
</dbReference>
<feature type="transmembrane region" description="Helical" evidence="2">
    <location>
        <begin position="280"/>
        <end position="303"/>
    </location>
</feature>
<dbReference type="GO" id="GO:0007165">
    <property type="term" value="P:signal transduction"/>
    <property type="evidence" value="ECO:0007669"/>
    <property type="project" value="InterPro"/>
</dbReference>
<dbReference type="STRING" id="146536.AQI70_25115"/>
<feature type="transmembrane region" description="Helical" evidence="2">
    <location>
        <begin position="254"/>
        <end position="274"/>
    </location>
</feature>
<feature type="domain" description="TIR" evidence="3">
    <location>
        <begin position="1"/>
        <end position="145"/>
    </location>
</feature>
<feature type="transmembrane region" description="Helical" evidence="2">
    <location>
        <begin position="173"/>
        <end position="192"/>
    </location>
</feature>
<feature type="transmembrane region" description="Helical" evidence="2">
    <location>
        <begin position="390"/>
        <end position="410"/>
    </location>
</feature>
<feature type="transmembrane region" description="Helical" evidence="2">
    <location>
        <begin position="416"/>
        <end position="437"/>
    </location>
</feature>
<comment type="caution">
    <text evidence="4">The sequence shown here is derived from an EMBL/GenBank/DDBJ whole genome shotgun (WGS) entry which is preliminary data.</text>
</comment>
<reference evidence="4 5" key="1">
    <citation type="submission" date="2015-10" db="EMBL/GenBank/DDBJ databases">
        <title>Draft genome sequence of Streptomyces curacoi DSM 40107, type strain for the species Streptomyces curacoi.</title>
        <authorList>
            <person name="Ruckert C."/>
            <person name="Winkler A."/>
            <person name="Kalinowski J."/>
            <person name="Kampfer P."/>
            <person name="Glaeser S."/>
        </authorList>
    </citation>
    <scope>NUCLEOTIDE SEQUENCE [LARGE SCALE GENOMIC DNA]</scope>
    <source>
        <strain evidence="4 5">DSM 40107</strain>
    </source>
</reference>
<dbReference type="Pfam" id="PF13676">
    <property type="entry name" value="TIR_2"/>
    <property type="match status" value="1"/>
</dbReference>
<keyword evidence="2" id="KW-0472">Membrane</keyword>
<sequence length="491" mass="54500">MGGIFINYRRGDHEDVVRELYDRLEQYFGEDQVFRDVASIVPGQRYPDTLRARVADCEVLLVVIHEGWTDTRDESGTRRLDRPDDWVRQEIEQALGAGRTVIPLLLDDAEPPKPTELPSGARDLAHRQAQRLRVRRFRHDLNELVAVLESRVAPTWRPVPAPPQRAVPGGGRWPTAGTAVLAAGILLGVPAIDWGDGWVTADDLPFPLYAASWSLLLMSAPLVAVGVVHGPLCRRIDAWERELHKVKYRTYLGQTWPVAMAVALVSVIGGLSAQGEAGALASWGVVLCAMLGVARGTATLIRLQRRDRDLWTRWPQELSNRVSRQELRRAVVRLEVRMSGWARPLSREQREKAAWELAEIGRASGRMAQEAARARMGWLVQDHPVRLGCYVLWLTLTAALFLAAGLAYRAAGLGTVRLYAAMAGAVLIGAAMSLGTMEISYRRQRRTRTELVREVAERTGLLAGRLTSLSSPARTRPSAPAPRPEEFAEPD</sequence>
<proteinExistence type="predicted"/>
<dbReference type="EMBL" id="LMWJ01000018">
    <property type="protein sequence ID" value="KUM71982.1"/>
    <property type="molecule type" value="Genomic_DNA"/>
</dbReference>